<dbReference type="Pfam" id="PF13577">
    <property type="entry name" value="SnoaL_4"/>
    <property type="match status" value="1"/>
</dbReference>
<dbReference type="Proteomes" id="UP001519344">
    <property type="component" value="Unassembled WGS sequence"/>
</dbReference>
<dbReference type="RefSeq" id="WP_167064860.1">
    <property type="nucleotide sequence ID" value="NZ_JAAOZR010000039.1"/>
</dbReference>
<evidence type="ECO:0000313" key="3">
    <source>
        <dbReference type="Proteomes" id="UP001519344"/>
    </source>
</evidence>
<evidence type="ECO:0000313" key="2">
    <source>
        <dbReference type="EMBL" id="MBP1967767.1"/>
    </source>
</evidence>
<name>A0ABS4IA04_9BACL</name>
<sequence length="140" mass="15887">MTQQEEIIRTVNELFIFTDERNWEAVRRCLAPEVLLDMSSMGAGEPSVLSGQQIAAGWEEGLRKLQAIHHQVGNYLVDILGNEADVFCYGTASHYYPNPTGQNVRTFVGTYNIHLMKSDAGWSIDKFRFNLKYIDGNKDL</sequence>
<feature type="domain" description="SnoaL-like" evidence="1">
    <location>
        <begin position="3"/>
        <end position="127"/>
    </location>
</feature>
<evidence type="ECO:0000259" key="1">
    <source>
        <dbReference type="Pfam" id="PF13577"/>
    </source>
</evidence>
<gene>
    <name evidence="2" type="ORF">J2Z65_007046</name>
</gene>
<comment type="caution">
    <text evidence="2">The sequence shown here is derived from an EMBL/GenBank/DDBJ whole genome shotgun (WGS) entry which is preliminary data.</text>
</comment>
<organism evidence="2 3">
    <name type="scientific">Paenibacillus aceris</name>
    <dbReference type="NCBI Taxonomy" id="869555"/>
    <lineage>
        <taxon>Bacteria</taxon>
        <taxon>Bacillati</taxon>
        <taxon>Bacillota</taxon>
        <taxon>Bacilli</taxon>
        <taxon>Bacillales</taxon>
        <taxon>Paenibacillaceae</taxon>
        <taxon>Paenibacillus</taxon>
    </lineage>
</organism>
<dbReference type="EMBL" id="JAGGKV010000041">
    <property type="protein sequence ID" value="MBP1967767.1"/>
    <property type="molecule type" value="Genomic_DNA"/>
</dbReference>
<accession>A0ABS4IA04</accession>
<keyword evidence="3" id="KW-1185">Reference proteome</keyword>
<dbReference type="Gene3D" id="3.10.450.50">
    <property type="match status" value="1"/>
</dbReference>
<reference evidence="2 3" key="1">
    <citation type="submission" date="2021-03" db="EMBL/GenBank/DDBJ databases">
        <title>Genomic Encyclopedia of Type Strains, Phase IV (KMG-IV): sequencing the most valuable type-strain genomes for metagenomic binning, comparative biology and taxonomic classification.</title>
        <authorList>
            <person name="Goeker M."/>
        </authorList>
    </citation>
    <scope>NUCLEOTIDE SEQUENCE [LARGE SCALE GENOMIC DNA]</scope>
    <source>
        <strain evidence="2 3">DSM 24950</strain>
    </source>
</reference>
<dbReference type="InterPro" id="IPR032710">
    <property type="entry name" value="NTF2-like_dom_sf"/>
</dbReference>
<dbReference type="InterPro" id="IPR037401">
    <property type="entry name" value="SnoaL-like"/>
</dbReference>
<protein>
    <recommendedName>
        <fullName evidence="1">SnoaL-like domain-containing protein</fullName>
    </recommendedName>
</protein>
<dbReference type="SUPFAM" id="SSF54427">
    <property type="entry name" value="NTF2-like"/>
    <property type="match status" value="1"/>
</dbReference>
<proteinExistence type="predicted"/>